<sequence>MNNLPRICWTVSACLGLAGMVWGMQMAGSGDHSNLAAHAHLNLLGWVGLALYGTYYRLIGLTRSRVASIQVGCAIVGSVIMGIGIAIAHQGGTEAIAIIGSLLTLAAGALFAAITFQRPLRINSGL</sequence>
<keyword evidence="1" id="KW-1133">Transmembrane helix</keyword>
<dbReference type="EMBL" id="LPVY01000004">
    <property type="protein sequence ID" value="KZB67271.1"/>
    <property type="molecule type" value="Genomic_DNA"/>
</dbReference>
<comment type="caution">
    <text evidence="2">The sequence shown here is derived from an EMBL/GenBank/DDBJ whole genome shotgun (WGS) entry which is preliminary data.</text>
</comment>
<name>A0A154L9B6_9PROT</name>
<dbReference type="Proteomes" id="UP000076335">
    <property type="component" value="Unassembled WGS sequence"/>
</dbReference>
<dbReference type="AlphaFoldDB" id="A0A154L9B6"/>
<keyword evidence="1" id="KW-0812">Transmembrane</keyword>
<keyword evidence="1" id="KW-0472">Membrane</keyword>
<evidence type="ECO:0000313" key="3">
    <source>
        <dbReference type="Proteomes" id="UP000076335"/>
    </source>
</evidence>
<protein>
    <submittedName>
        <fullName evidence="2">Uncharacterized protein</fullName>
    </submittedName>
</protein>
<gene>
    <name evidence="2" type="ORF">AUP42_13075</name>
</gene>
<dbReference type="RefSeq" id="WP_062949512.1">
    <property type="nucleotide sequence ID" value="NZ_CP136684.1"/>
</dbReference>
<organism evidence="2 3">
    <name type="scientific">Thalassospira lucentensis</name>
    <dbReference type="NCBI Taxonomy" id="168935"/>
    <lineage>
        <taxon>Bacteria</taxon>
        <taxon>Pseudomonadati</taxon>
        <taxon>Pseudomonadota</taxon>
        <taxon>Alphaproteobacteria</taxon>
        <taxon>Rhodospirillales</taxon>
        <taxon>Thalassospiraceae</taxon>
        <taxon>Thalassospira</taxon>
    </lineage>
</organism>
<feature type="transmembrane region" description="Helical" evidence="1">
    <location>
        <begin position="71"/>
        <end position="89"/>
    </location>
</feature>
<accession>A0A154L9B6</accession>
<evidence type="ECO:0000313" key="2">
    <source>
        <dbReference type="EMBL" id="KZB67271.1"/>
    </source>
</evidence>
<dbReference type="OrthoDB" id="9808748at2"/>
<feature type="transmembrane region" description="Helical" evidence="1">
    <location>
        <begin position="95"/>
        <end position="116"/>
    </location>
</feature>
<proteinExistence type="predicted"/>
<reference evidence="2 3" key="1">
    <citation type="submission" date="2015-12" db="EMBL/GenBank/DDBJ databases">
        <title>Genome sequence of Thalassospira lucentensis MCCC 1A02072.</title>
        <authorList>
            <person name="Lu L."/>
            <person name="Lai Q."/>
            <person name="Shao Z."/>
            <person name="Qian P."/>
        </authorList>
    </citation>
    <scope>NUCLEOTIDE SEQUENCE [LARGE SCALE GENOMIC DNA]</scope>
    <source>
        <strain evidence="2 3">MCCC 1A02072</strain>
    </source>
</reference>
<evidence type="ECO:0000256" key="1">
    <source>
        <dbReference type="SAM" id="Phobius"/>
    </source>
</evidence>
<feature type="transmembrane region" description="Helical" evidence="1">
    <location>
        <begin position="39"/>
        <end position="59"/>
    </location>
</feature>